<dbReference type="RefSeq" id="WP_160555136.1">
    <property type="nucleotide sequence ID" value="NZ_CP047650.1"/>
</dbReference>
<evidence type="ECO:0000313" key="3">
    <source>
        <dbReference type="EMBL" id="QHJ01328.1"/>
    </source>
</evidence>
<proteinExistence type="predicted"/>
<protein>
    <recommendedName>
        <fullName evidence="2">BD-FAE-like domain-containing protein</fullName>
    </recommendedName>
</protein>
<feature type="domain" description="BD-FAE-like" evidence="2">
    <location>
        <begin position="218"/>
        <end position="313"/>
    </location>
</feature>
<accession>A0A857JCE0</accession>
<gene>
    <name evidence="3" type="ORF">GT347_27075</name>
</gene>
<evidence type="ECO:0000259" key="2">
    <source>
        <dbReference type="Pfam" id="PF20434"/>
    </source>
</evidence>
<reference evidence="3 4" key="1">
    <citation type="submission" date="2020-01" db="EMBL/GenBank/DDBJ databases">
        <title>Genome sequencing of strain KACC 21265.</title>
        <authorList>
            <person name="Heo J."/>
            <person name="Kim S.-J."/>
            <person name="Kim J.-S."/>
            <person name="Hong S.-B."/>
            <person name="Kwon S.-W."/>
        </authorList>
    </citation>
    <scope>NUCLEOTIDE SEQUENCE [LARGE SCALE GENOMIC DNA]</scope>
    <source>
        <strain evidence="3 4">KACC 21265</strain>
    </source>
</reference>
<dbReference type="Proteomes" id="UP000464787">
    <property type="component" value="Chromosome"/>
</dbReference>
<name>A0A857JCE0_9BURK</name>
<dbReference type="EMBL" id="CP047650">
    <property type="protein sequence ID" value="QHJ01328.1"/>
    <property type="molecule type" value="Genomic_DNA"/>
</dbReference>
<dbReference type="PROSITE" id="PS51257">
    <property type="entry name" value="PROKAR_LIPOPROTEIN"/>
    <property type="match status" value="1"/>
</dbReference>
<evidence type="ECO:0000313" key="4">
    <source>
        <dbReference type="Proteomes" id="UP000464787"/>
    </source>
</evidence>
<sequence length="639" mass="66236">MKKRFQAHAVAAMAAGVSSAILLAACGGGGNSAVAPDAGGTTGSPSGSGTVVVPGPGVYDSQLAFDKTRYTTITITLDGVSTPVRWYRELCYVGNPMRLAPTQSAGAVDNQACGYQNLNIFVREADAARQDNAILLNVNNAGWLASYQGGKGGWNGTTPITNSNYAGADIVDGGSYVSTSDTNKAGAALARGFVYINMASRSRGAVAPAGVYQDGIYQGKAPAAIVDAKAAVRYLRLNDSLMPGSASRIVVNGTSGGGAQSTQLGASGDSADYFPYLKAAGAAGIDANARSSISDSVYAIVAYCPIQDLGSADLAYEWMFNVLDTRALVSADQKAGLIVDANGNELVRASNPDPAGSAALMAKFVAYQAGLGLKNDDGTALSTDNMLAALQAEIKKAASAYVKAGKTFVAYNSFGSAPANGVAGGSGTLYYKNDFIAVDASGTVTNFNMSNYLKFVAKQARLKAVPAFDQLGQSPALAATATADLTHAGAAVNANYSGGESNLFGSAAQVYSNFTEYAWNNNNGGDAVNAVQADVGLANTGYTWAANPQQAFLLNQYRMVNALPYVGKTDGITPHWRIRVGARDRDTSFTVAYNLSRALKADGKVKDVDYALFWDQGHAGNYDVQDAFAWIDQRLAAGN</sequence>
<dbReference type="NCBIfam" id="NF041556">
    <property type="entry name" value="tannase_B"/>
    <property type="match status" value="1"/>
</dbReference>
<dbReference type="SUPFAM" id="SSF53474">
    <property type="entry name" value="alpha/beta-Hydrolases"/>
    <property type="match status" value="1"/>
</dbReference>
<dbReference type="InterPro" id="IPR049492">
    <property type="entry name" value="BD-FAE-like_dom"/>
</dbReference>
<feature type="chain" id="PRO_5032899318" description="BD-FAE-like domain-containing protein" evidence="1">
    <location>
        <begin position="25"/>
        <end position="639"/>
    </location>
</feature>
<evidence type="ECO:0000256" key="1">
    <source>
        <dbReference type="SAM" id="SignalP"/>
    </source>
</evidence>
<dbReference type="InterPro" id="IPR048124">
    <property type="entry name" value="Tannase_B"/>
</dbReference>
<dbReference type="KEGG" id="xyk:GT347_27075"/>
<feature type="signal peptide" evidence="1">
    <location>
        <begin position="1"/>
        <end position="24"/>
    </location>
</feature>
<dbReference type="Gene3D" id="3.40.50.1820">
    <property type="entry name" value="alpha/beta hydrolase"/>
    <property type="match status" value="1"/>
</dbReference>
<dbReference type="InterPro" id="IPR029058">
    <property type="entry name" value="AB_hydrolase_fold"/>
</dbReference>
<keyword evidence="1" id="KW-0732">Signal</keyword>
<organism evidence="3 4">
    <name type="scientific">Xylophilus rhododendri</name>
    <dbReference type="NCBI Taxonomy" id="2697032"/>
    <lineage>
        <taxon>Bacteria</taxon>
        <taxon>Pseudomonadati</taxon>
        <taxon>Pseudomonadota</taxon>
        <taxon>Betaproteobacteria</taxon>
        <taxon>Burkholderiales</taxon>
        <taxon>Xylophilus</taxon>
    </lineage>
</organism>
<dbReference type="Pfam" id="PF20434">
    <property type="entry name" value="BD-FAE"/>
    <property type="match status" value="1"/>
</dbReference>
<dbReference type="AlphaFoldDB" id="A0A857JCE0"/>
<keyword evidence="4" id="KW-1185">Reference proteome</keyword>